<keyword evidence="2" id="KW-1185">Reference proteome</keyword>
<organism evidence="1 2">
    <name type="scientific">Cardiocondyla obscurior</name>
    <dbReference type="NCBI Taxonomy" id="286306"/>
    <lineage>
        <taxon>Eukaryota</taxon>
        <taxon>Metazoa</taxon>
        <taxon>Ecdysozoa</taxon>
        <taxon>Arthropoda</taxon>
        <taxon>Hexapoda</taxon>
        <taxon>Insecta</taxon>
        <taxon>Pterygota</taxon>
        <taxon>Neoptera</taxon>
        <taxon>Endopterygota</taxon>
        <taxon>Hymenoptera</taxon>
        <taxon>Apocrita</taxon>
        <taxon>Aculeata</taxon>
        <taxon>Formicoidea</taxon>
        <taxon>Formicidae</taxon>
        <taxon>Myrmicinae</taxon>
        <taxon>Cardiocondyla</taxon>
    </lineage>
</organism>
<dbReference type="EMBL" id="JADYXP020000003">
    <property type="protein sequence ID" value="KAL0127770.1"/>
    <property type="molecule type" value="Genomic_DNA"/>
</dbReference>
<name>A0AAW2GM78_9HYME</name>
<comment type="caution">
    <text evidence="1">The sequence shown here is derived from an EMBL/GenBank/DDBJ whole genome shotgun (WGS) entry which is preliminary data.</text>
</comment>
<evidence type="ECO:0000313" key="2">
    <source>
        <dbReference type="Proteomes" id="UP001430953"/>
    </source>
</evidence>
<gene>
    <name evidence="1" type="ORF">PUN28_003189</name>
</gene>
<proteinExistence type="predicted"/>
<dbReference type="AlphaFoldDB" id="A0AAW2GM78"/>
<evidence type="ECO:0000313" key="1">
    <source>
        <dbReference type="EMBL" id="KAL0127770.1"/>
    </source>
</evidence>
<protein>
    <submittedName>
        <fullName evidence="1">Uncharacterized protein</fullName>
    </submittedName>
</protein>
<accession>A0AAW2GM78</accession>
<sequence length="118" mass="13351">MIAEPLLKYLQNLCFKCKIETQTSIFRHFYSGIILQKKKKKIPDRKTLDPSSDPAVTYLPPPSCPFQQALGNCSYRGYSAYETATLELSWGAGWLEDCPVTRSGYVKIFESYPAVACK</sequence>
<dbReference type="Proteomes" id="UP001430953">
    <property type="component" value="Unassembled WGS sequence"/>
</dbReference>
<reference evidence="1 2" key="1">
    <citation type="submission" date="2023-03" db="EMBL/GenBank/DDBJ databases">
        <title>High recombination rates correlate with genetic variation in Cardiocondyla obscurior ants.</title>
        <authorList>
            <person name="Errbii M."/>
        </authorList>
    </citation>
    <scope>NUCLEOTIDE SEQUENCE [LARGE SCALE GENOMIC DNA]</scope>
    <source>
        <strain evidence="1">Alpha-2009</strain>
        <tissue evidence="1">Whole body</tissue>
    </source>
</reference>